<dbReference type="Pfam" id="PF01381">
    <property type="entry name" value="HTH_3"/>
    <property type="match status" value="1"/>
</dbReference>
<feature type="transmembrane region" description="Helical" evidence="2">
    <location>
        <begin position="105"/>
        <end position="127"/>
    </location>
</feature>
<dbReference type="CDD" id="cd00093">
    <property type="entry name" value="HTH_XRE"/>
    <property type="match status" value="1"/>
</dbReference>
<dbReference type="PANTHER" id="PTHR46558:SF15">
    <property type="entry name" value="HELIX-TURN-HELIX DOMAIN PROTEIN"/>
    <property type="match status" value="1"/>
</dbReference>
<accession>A0ABZ3EE49</accession>
<dbReference type="EMBL" id="CP128355">
    <property type="protein sequence ID" value="XAF71116.1"/>
    <property type="molecule type" value="Genomic_DNA"/>
</dbReference>
<dbReference type="PANTHER" id="PTHR46558">
    <property type="entry name" value="TRACRIPTIONAL REGULATORY PROTEIN-RELATED-RELATED"/>
    <property type="match status" value="1"/>
</dbReference>
<evidence type="ECO:0000313" key="5">
    <source>
        <dbReference type="Proteomes" id="UP001436297"/>
    </source>
</evidence>
<proteinExistence type="predicted"/>
<evidence type="ECO:0000313" key="4">
    <source>
        <dbReference type="EMBL" id="XAF71116.1"/>
    </source>
</evidence>
<evidence type="ECO:0000256" key="2">
    <source>
        <dbReference type="SAM" id="Phobius"/>
    </source>
</evidence>
<keyword evidence="2" id="KW-0812">Transmembrane</keyword>
<feature type="transmembrane region" description="Helical" evidence="2">
    <location>
        <begin position="77"/>
        <end position="99"/>
    </location>
</feature>
<protein>
    <submittedName>
        <fullName evidence="4">Helix-turn-helix transcriptional regulator</fullName>
    </submittedName>
</protein>
<feature type="transmembrane region" description="Helical" evidence="2">
    <location>
        <begin position="134"/>
        <end position="154"/>
    </location>
</feature>
<sequence length="168" mass="19277">MLYKKLKSAREESGLTQSEVAKKLYVTRQTVSRWEQGKTLPNIYVIQKLSNLYCLSLDELVENTVFEKEEVKNMKKINFFALFGALVFNIFLFSLVILFLSGILILSYGISLIMIFSPLIFVVFVLTGIQDFNVFQLILTIFFIGIGLFSIPLLKKSLLRHLILLKAI</sequence>
<feature type="domain" description="HTH cro/C1-type" evidence="3">
    <location>
        <begin position="6"/>
        <end position="60"/>
    </location>
</feature>
<dbReference type="Proteomes" id="UP001436297">
    <property type="component" value="Chromosome"/>
</dbReference>
<dbReference type="InterPro" id="IPR010982">
    <property type="entry name" value="Lambda_DNA-bd_dom_sf"/>
</dbReference>
<gene>
    <name evidence="4" type="ORF">QQM35_03090</name>
</gene>
<dbReference type="SUPFAM" id="SSF47413">
    <property type="entry name" value="lambda repressor-like DNA-binding domains"/>
    <property type="match status" value="1"/>
</dbReference>
<dbReference type="PROSITE" id="PS50943">
    <property type="entry name" value="HTH_CROC1"/>
    <property type="match status" value="1"/>
</dbReference>
<dbReference type="InterPro" id="IPR001387">
    <property type="entry name" value="Cro/C1-type_HTH"/>
</dbReference>
<dbReference type="Gene3D" id="1.10.260.40">
    <property type="entry name" value="lambda repressor-like DNA-binding domains"/>
    <property type="match status" value="1"/>
</dbReference>
<dbReference type="SMART" id="SM00530">
    <property type="entry name" value="HTH_XRE"/>
    <property type="match status" value="1"/>
</dbReference>
<evidence type="ECO:0000256" key="1">
    <source>
        <dbReference type="ARBA" id="ARBA00023125"/>
    </source>
</evidence>
<dbReference type="RefSeq" id="WP_251521694.1">
    <property type="nucleotide sequence ID" value="NZ_CP128355.1"/>
</dbReference>
<evidence type="ECO:0000259" key="3">
    <source>
        <dbReference type="PROSITE" id="PS50943"/>
    </source>
</evidence>
<keyword evidence="2" id="KW-0472">Membrane</keyword>
<keyword evidence="1" id="KW-0238">DNA-binding</keyword>
<keyword evidence="5" id="KW-1185">Reference proteome</keyword>
<organism evidence="4 5">
    <name type="scientific">Staphylococcus hsinchuensis</name>
    <dbReference type="NCBI Taxonomy" id="3051183"/>
    <lineage>
        <taxon>Bacteria</taxon>
        <taxon>Bacillati</taxon>
        <taxon>Bacillota</taxon>
        <taxon>Bacilli</taxon>
        <taxon>Bacillales</taxon>
        <taxon>Staphylococcaceae</taxon>
        <taxon>Staphylococcus</taxon>
    </lineage>
</organism>
<keyword evidence="2" id="KW-1133">Transmembrane helix</keyword>
<name>A0ABZ3EE49_9STAP</name>
<reference evidence="4 5" key="1">
    <citation type="journal article" date="2024" name="Pathogens">
        <title>Staphylococcus hsinchuensis sp. nov., Isolated from Soymilk.</title>
        <authorList>
            <person name="Wang Y.T."/>
            <person name="Lin Y.C."/>
            <person name="Hsieh Y.H."/>
            <person name="Lin Y.T."/>
            <person name="Hamada M."/>
            <person name="Chen C.C."/>
            <person name="Liou J.S."/>
            <person name="Lee A.Y."/>
            <person name="Zhang W.L."/>
            <person name="Chen Y.T."/>
            <person name="Huang C.H."/>
        </authorList>
    </citation>
    <scope>NUCLEOTIDE SEQUENCE [LARGE SCALE GENOMIC DNA]</scope>
    <source>
        <strain evidence="4 5">H164</strain>
    </source>
</reference>